<dbReference type="EMBL" id="BMYM01000001">
    <property type="protein sequence ID" value="GHD29632.1"/>
    <property type="molecule type" value="Genomic_DNA"/>
</dbReference>
<dbReference type="RefSeq" id="WP_189475769.1">
    <property type="nucleotide sequence ID" value="NZ_BMYM01000001.1"/>
</dbReference>
<evidence type="ECO:0000256" key="1">
    <source>
        <dbReference type="SAM" id="SignalP"/>
    </source>
</evidence>
<reference evidence="2" key="1">
    <citation type="journal article" date="2014" name="Int. J. Syst. Evol. Microbiol.">
        <title>Complete genome sequence of Corynebacterium casei LMG S-19264T (=DSM 44701T), isolated from a smear-ripened cheese.</title>
        <authorList>
            <consortium name="US DOE Joint Genome Institute (JGI-PGF)"/>
            <person name="Walter F."/>
            <person name="Albersmeier A."/>
            <person name="Kalinowski J."/>
            <person name="Ruckert C."/>
        </authorList>
    </citation>
    <scope>NUCLEOTIDE SEQUENCE</scope>
    <source>
        <strain evidence="2">KCTC 23430</strain>
    </source>
</reference>
<protein>
    <recommendedName>
        <fullName evidence="4">DUF4440 domain-containing protein</fullName>
    </recommendedName>
</protein>
<keyword evidence="1" id="KW-0732">Signal</keyword>
<feature type="signal peptide" evidence="1">
    <location>
        <begin position="1"/>
        <end position="19"/>
    </location>
</feature>
<dbReference type="Proteomes" id="UP000644693">
    <property type="component" value="Unassembled WGS sequence"/>
</dbReference>
<accession>A0A918XFH7</accession>
<reference evidence="2" key="2">
    <citation type="submission" date="2020-09" db="EMBL/GenBank/DDBJ databases">
        <authorList>
            <person name="Sun Q."/>
            <person name="Kim S."/>
        </authorList>
    </citation>
    <scope>NUCLEOTIDE SEQUENCE</scope>
    <source>
        <strain evidence="2">KCTC 23430</strain>
    </source>
</reference>
<dbReference type="AlphaFoldDB" id="A0A918XFH7"/>
<evidence type="ECO:0000313" key="3">
    <source>
        <dbReference type="Proteomes" id="UP000644693"/>
    </source>
</evidence>
<comment type="caution">
    <text evidence="2">The sequence shown here is derived from an EMBL/GenBank/DDBJ whole genome shotgun (WGS) entry which is preliminary data.</text>
</comment>
<proteinExistence type="predicted"/>
<name>A0A918XFH7_9GAMM</name>
<sequence length="141" mass="15998">MKAVSLFLFLSSFICSAQAFEAAGSLEDTRALSDSVMQSLADNKLREGVLKLKPFNQAPTAEFDVQLNSLELQAPAMGQRFGKAKGYEFIAEDAVGDSLIRHEYILKFERFVTVWRFVYYKSDEGWLLVHWGFNDNVQALF</sequence>
<keyword evidence="3" id="KW-1185">Reference proteome</keyword>
<gene>
    <name evidence="2" type="ORF">GCM10007053_10490</name>
</gene>
<evidence type="ECO:0000313" key="2">
    <source>
        <dbReference type="EMBL" id="GHD29632.1"/>
    </source>
</evidence>
<feature type="chain" id="PRO_5037456049" description="DUF4440 domain-containing protein" evidence="1">
    <location>
        <begin position="20"/>
        <end position="141"/>
    </location>
</feature>
<organism evidence="2 3">
    <name type="scientific">Parahalioglobus pacificus</name>
    <dbReference type="NCBI Taxonomy" id="930806"/>
    <lineage>
        <taxon>Bacteria</taxon>
        <taxon>Pseudomonadati</taxon>
        <taxon>Pseudomonadota</taxon>
        <taxon>Gammaproteobacteria</taxon>
        <taxon>Cellvibrionales</taxon>
        <taxon>Halieaceae</taxon>
        <taxon>Parahalioglobus</taxon>
    </lineage>
</organism>
<evidence type="ECO:0008006" key="4">
    <source>
        <dbReference type="Google" id="ProtNLM"/>
    </source>
</evidence>